<dbReference type="PROSITE" id="PS00136">
    <property type="entry name" value="SUBTILASE_ASP"/>
    <property type="match status" value="1"/>
</dbReference>
<dbReference type="InterPro" id="IPR050131">
    <property type="entry name" value="Peptidase_S8_subtilisin-like"/>
</dbReference>
<dbReference type="GO" id="GO:0006508">
    <property type="term" value="P:proteolysis"/>
    <property type="evidence" value="ECO:0007669"/>
    <property type="project" value="UniProtKB-KW"/>
</dbReference>
<dbReference type="Gene3D" id="2.60.120.380">
    <property type="match status" value="1"/>
</dbReference>
<dbReference type="PANTHER" id="PTHR43806">
    <property type="entry name" value="PEPTIDASE S8"/>
    <property type="match status" value="1"/>
</dbReference>
<protein>
    <submittedName>
        <fullName evidence="10">S8 family serine peptidase</fullName>
    </submittedName>
</protein>
<reference evidence="10 11" key="1">
    <citation type="submission" date="2019-11" db="EMBL/GenBank/DDBJ databases">
        <title>Venatorbacter sp. nov. a predator of Campylobacter and other Gram-negative bacteria.</title>
        <authorList>
            <person name="Saeedi A."/>
            <person name="Cummings N.J."/>
            <person name="Connerton I.F."/>
            <person name="Connerton P.L."/>
        </authorList>
    </citation>
    <scope>NUCLEOTIDE SEQUENCE [LARGE SCALE GENOMIC DNA]</scope>
    <source>
        <strain evidence="10">XL5</strain>
    </source>
</reference>
<accession>A0A9X7UVV3</accession>
<dbReference type="InterPro" id="IPR015500">
    <property type="entry name" value="Peptidase_S8_subtilisin-rel"/>
</dbReference>
<feature type="domain" description="Peptidase C-terminal archaeal/bacterial" evidence="9">
    <location>
        <begin position="126"/>
        <end position="192"/>
    </location>
</feature>
<dbReference type="InterPro" id="IPR036852">
    <property type="entry name" value="Peptidase_S8/S53_dom_sf"/>
</dbReference>
<proteinExistence type="inferred from homology"/>
<evidence type="ECO:0000313" key="10">
    <source>
        <dbReference type="EMBL" id="QQD23001.1"/>
    </source>
</evidence>
<dbReference type="InterPro" id="IPR022398">
    <property type="entry name" value="Peptidase_S8_His-AS"/>
</dbReference>
<organism evidence="10 11">
    <name type="scientific">Venatoribacter cucullus</name>
    <dbReference type="NCBI Taxonomy" id="2661630"/>
    <lineage>
        <taxon>Bacteria</taxon>
        <taxon>Pseudomonadati</taxon>
        <taxon>Pseudomonadota</taxon>
        <taxon>Gammaproteobacteria</taxon>
        <taxon>Oceanospirillales</taxon>
        <taxon>Oceanospirillaceae</taxon>
        <taxon>Venatoribacter</taxon>
    </lineage>
</organism>
<evidence type="ECO:0000259" key="8">
    <source>
        <dbReference type="Pfam" id="PF00082"/>
    </source>
</evidence>
<gene>
    <name evidence="10" type="ORF">GJQ55_00250</name>
</gene>
<feature type="active site" description="Charge relay system" evidence="5">
    <location>
        <position position="344"/>
    </location>
</feature>
<dbReference type="PIRSF" id="PIRSF037893">
    <property type="entry name" value="Subtilisin_rel_Maqu_2796"/>
    <property type="match status" value="1"/>
</dbReference>
<evidence type="ECO:0000256" key="5">
    <source>
        <dbReference type="PROSITE-ProRule" id="PRU01240"/>
    </source>
</evidence>
<dbReference type="Pfam" id="PF04151">
    <property type="entry name" value="PPC"/>
    <property type="match status" value="1"/>
</dbReference>
<feature type="domain" description="Peptidase S8/S53" evidence="8">
    <location>
        <begin position="338"/>
        <end position="623"/>
    </location>
</feature>
<sequence>MMANFLPAWLLRSLSMPIRSHVRPVVMLLSSLWLAACGGGGGFIEVPKEPDAPASQFNISGRLSIAAGISVDGDTNDRFAEYTNNDDPDNPQIISNNALVHGFASARGTGGDSSQERFTSTIDEDDYYQVNLQQGQTVRLQVVDTSVSNDLDLYLLDSSGTNDIDFSQNEGETGNQEEVSAPTDGEYLINVNAFSGISKYILQILPASSTTVAPPADFVAGELVVQYKPAVGIASRSSATQPRPQLVTMNSARTAMVSSNDPLQVFNPELYEKRRTLIEAKRMQKQDDVEWAEPNYIVQPTLIPNDTHYAQQWHYPAINLPQAWDLSTGDVDAPQEPVIVAVIDTGVYLAHPDLAPKLVPGYDFISSTSISRDGDGIDANPDDPGDSDTPGASSWHGTHVAGTVAARSNNGVGVAGVSWGAKIMPLRALGKIGNTFDISESIRFAARLSNDSGTIPTRKADIINLSLGGTGFSNTLLSAITDARDAGVIIVAAAGNENVSTPFYPAAYEGVIGVSATNPQATKASYSNFGTYVDIAAPGGEMQQGVDFGVLSTVADDSSGVRVPAVAFSQGTSMAAPHVAGVIALMKAVHPDLTEAELVSLISSCAITNKTTACGRDNQLGYGQIDAYKAVAEARRLAAGGTTPALPAIVQSDKTQLFFASIVSEQSFVLSNVGDNDVTKLQITDSSSWLTITPSAGVSNGLGTYTASVNRTDLIDGEYAGTIRVTYEDSTAAGVTKTLQFSVTMQVGTVISAGVMTQQYVLLEDADCVTEDCVLQTVFADSSTGYFVFNGVEPGNYRLYAGSDIDVDGLICGAGETCGAYPSLGAEQIIRITDRNVTGRDFLLNLNGAGGVASSGTLQIQNLQPAGQPGKAR</sequence>
<evidence type="ECO:0000259" key="9">
    <source>
        <dbReference type="Pfam" id="PF04151"/>
    </source>
</evidence>
<dbReference type="PROSITE" id="PS00137">
    <property type="entry name" value="SUBTILASE_HIS"/>
    <property type="match status" value="1"/>
</dbReference>
<dbReference type="KEGG" id="vcw:GJQ55_00250"/>
<comment type="similarity">
    <text evidence="1 5 6">Belongs to the peptidase S8 family.</text>
</comment>
<dbReference type="EMBL" id="CP046056">
    <property type="protein sequence ID" value="QQD23001.1"/>
    <property type="molecule type" value="Genomic_DNA"/>
</dbReference>
<keyword evidence="4 5" id="KW-0720">Serine protease</keyword>
<dbReference type="Pfam" id="PF00082">
    <property type="entry name" value="Peptidase_S8"/>
    <property type="match status" value="1"/>
</dbReference>
<evidence type="ECO:0000256" key="2">
    <source>
        <dbReference type="ARBA" id="ARBA00022670"/>
    </source>
</evidence>
<evidence type="ECO:0000313" key="11">
    <source>
        <dbReference type="Proteomes" id="UP000596074"/>
    </source>
</evidence>
<feature type="active site" description="Charge relay system" evidence="5">
    <location>
        <position position="396"/>
    </location>
</feature>
<keyword evidence="2 5" id="KW-0645">Protease</keyword>
<evidence type="ECO:0000256" key="3">
    <source>
        <dbReference type="ARBA" id="ARBA00022801"/>
    </source>
</evidence>
<dbReference type="InterPro" id="IPR007280">
    <property type="entry name" value="Peptidase_C_arc/bac"/>
</dbReference>
<dbReference type="Gene3D" id="3.40.50.200">
    <property type="entry name" value="Peptidase S8/S53 domain"/>
    <property type="match status" value="1"/>
</dbReference>
<keyword evidence="3 5" id="KW-0378">Hydrolase</keyword>
<evidence type="ECO:0000256" key="6">
    <source>
        <dbReference type="RuleBase" id="RU003355"/>
    </source>
</evidence>
<dbReference type="AlphaFoldDB" id="A0A9X7UVV3"/>
<dbReference type="PRINTS" id="PR00723">
    <property type="entry name" value="SUBTILISIN"/>
</dbReference>
<feature type="region of interest" description="Disordered" evidence="7">
    <location>
        <begin position="373"/>
        <end position="397"/>
    </location>
</feature>
<name>A0A9X7UVV3_9GAMM</name>
<dbReference type="InterPro" id="IPR017309">
    <property type="entry name" value="Pept_S8A_subtilisin_proteobac"/>
</dbReference>
<dbReference type="InterPro" id="IPR023827">
    <property type="entry name" value="Peptidase_S8_Asp-AS"/>
</dbReference>
<dbReference type="PANTHER" id="PTHR43806:SF11">
    <property type="entry name" value="CEREVISIN-RELATED"/>
    <property type="match status" value="1"/>
</dbReference>
<dbReference type="SUPFAM" id="SSF52743">
    <property type="entry name" value="Subtilisin-like"/>
    <property type="match status" value="1"/>
</dbReference>
<dbReference type="InterPro" id="IPR034176">
    <property type="entry name" value="Peptidases_S8_13"/>
</dbReference>
<dbReference type="InterPro" id="IPR023828">
    <property type="entry name" value="Peptidase_S8_Ser-AS"/>
</dbReference>
<evidence type="ECO:0000256" key="1">
    <source>
        <dbReference type="ARBA" id="ARBA00011073"/>
    </source>
</evidence>
<dbReference type="PROSITE" id="PS51892">
    <property type="entry name" value="SUBTILASE"/>
    <property type="match status" value="1"/>
</dbReference>
<dbReference type="GO" id="GO:0004252">
    <property type="term" value="F:serine-type endopeptidase activity"/>
    <property type="evidence" value="ECO:0007669"/>
    <property type="project" value="UniProtKB-UniRule"/>
</dbReference>
<evidence type="ECO:0000256" key="7">
    <source>
        <dbReference type="SAM" id="MobiDB-lite"/>
    </source>
</evidence>
<keyword evidence="11" id="KW-1185">Reference proteome</keyword>
<evidence type="ECO:0000256" key="4">
    <source>
        <dbReference type="ARBA" id="ARBA00022825"/>
    </source>
</evidence>
<dbReference type="CDD" id="cd07496">
    <property type="entry name" value="Peptidases_S8_13"/>
    <property type="match status" value="1"/>
</dbReference>
<feature type="active site" description="Charge relay system" evidence="5">
    <location>
        <position position="573"/>
    </location>
</feature>
<dbReference type="InterPro" id="IPR000209">
    <property type="entry name" value="Peptidase_S8/S53_dom"/>
</dbReference>
<dbReference type="PROSITE" id="PS00138">
    <property type="entry name" value="SUBTILASE_SER"/>
    <property type="match status" value="1"/>
</dbReference>
<dbReference type="Proteomes" id="UP000596074">
    <property type="component" value="Chromosome"/>
</dbReference>